<keyword evidence="3 7" id="KW-0799">Topoisomerase</keyword>
<dbReference type="OrthoDB" id="65493at2157"/>
<evidence type="ECO:0000256" key="2">
    <source>
        <dbReference type="ARBA" id="ARBA00022840"/>
    </source>
</evidence>
<feature type="binding site" evidence="7">
    <location>
        <position position="428"/>
    </location>
    <ligand>
        <name>ATP</name>
        <dbReference type="ChEBI" id="CHEBI:30616"/>
    </ligand>
</feature>
<gene>
    <name evidence="7" type="primary">top6B</name>
    <name evidence="10" type="ordered locus">Vdis_1890</name>
</gene>
<dbReference type="NCBIfam" id="NF003218">
    <property type="entry name" value="PRK04184.1"/>
    <property type="match status" value="1"/>
</dbReference>
<comment type="catalytic activity">
    <reaction evidence="7">
        <text>ATP-dependent breakage, passage and rejoining of double-stranded DNA.</text>
        <dbReference type="EC" id="5.6.2.2"/>
    </reaction>
</comment>
<dbReference type="HOGENOM" id="CLU_006403_0_0_2"/>
<feature type="compositionally biased region" description="Low complexity" evidence="8">
    <location>
        <begin position="519"/>
        <end position="530"/>
    </location>
</feature>
<dbReference type="KEGG" id="vdi:Vdis_1890"/>
<name>E1QNH4_VULDI</name>
<dbReference type="EC" id="5.6.2.2" evidence="7"/>
<dbReference type="Gene3D" id="3.30.565.10">
    <property type="entry name" value="Histidine kinase-like ATPase, C-terminal domain"/>
    <property type="match status" value="1"/>
</dbReference>
<evidence type="ECO:0000256" key="6">
    <source>
        <dbReference type="ARBA" id="ARBA00063696"/>
    </source>
</evidence>
<comment type="function">
    <text evidence="7">Relaxes both positive and negative superturns and exhibits a strong decatenase activity.</text>
</comment>
<proteinExistence type="inferred from homology"/>
<keyword evidence="11" id="KW-1185">Reference proteome</keyword>
<sequence length="539" mass="61100">MGTNDIVKFEALSPAEFFRRNREIAGFSNPTRAVYQTIRELVENSLDATETFKILPSIKIYIDYADQSRNWVSIYVEDNGIGIPGDEIPNVFGRVFYSSKYRIKQHRGIFGLGAKMVVLYAQSTTNTPILVRSAPLKSDVIYEYQLMIDITKNEPVIVSQRTLENKYAWHGTAIKVVLEGDWPKAKRRVEEYLRRTAMVAPYAEFVLRGPDEDDAIKIPRITTKMPDPPEEGLPHPKSVDVELIKQLIQRDPSMPLLEFLVENFDGVGETIAKTFLDFVGLPPDMPVGKLVNDELVNFVTKMREFNGWRRPRADWLSPIGEDILAEGVKFILRPEVVFTVTRKPSSYMGNPFIVEAALAWGGSIEPSDKPIIYRFANKVPLIYDEGNDVVRKIVDEIDWTQYKVKFPASLAIVVHICSTKIPYASAGKEAIAEVPEIESEVRNAVREVARKLRLYITRKEKEQELLMKYAIFSMYGEEVANALSYVSKADLDELRGSINALIREKLKIRSLEELLTNTANNAENGSNEGNSDQEHEPSS</sequence>
<feature type="binding site" evidence="7">
    <location>
        <position position="44"/>
    </location>
    <ligand>
        <name>ATP</name>
        <dbReference type="ChEBI" id="CHEBI:30616"/>
    </ligand>
</feature>
<dbReference type="STRING" id="572478.Vdis_1890"/>
<feature type="binding site" evidence="7">
    <location>
        <begin position="99"/>
        <end position="100"/>
    </location>
    <ligand>
        <name>ATP</name>
        <dbReference type="ChEBI" id="CHEBI:30616"/>
    </ligand>
</feature>
<dbReference type="InterPro" id="IPR014721">
    <property type="entry name" value="Ribsml_uS5_D2-typ_fold_subgr"/>
</dbReference>
<dbReference type="Gene3D" id="3.30.230.10">
    <property type="match status" value="1"/>
</dbReference>
<comment type="similarity">
    <text evidence="7">Belongs to the TOP6B family.</text>
</comment>
<dbReference type="AlphaFoldDB" id="E1QNH4"/>
<evidence type="ECO:0000313" key="10">
    <source>
        <dbReference type="EMBL" id="ADN51262.1"/>
    </source>
</evidence>
<keyword evidence="1 7" id="KW-0547">Nucleotide-binding</keyword>
<dbReference type="GO" id="GO:0005524">
    <property type="term" value="F:ATP binding"/>
    <property type="evidence" value="ECO:0007669"/>
    <property type="project" value="UniProtKB-UniRule"/>
</dbReference>
<evidence type="ECO:0000256" key="1">
    <source>
        <dbReference type="ARBA" id="ARBA00022741"/>
    </source>
</evidence>
<evidence type="ECO:0000256" key="7">
    <source>
        <dbReference type="HAMAP-Rule" id="MF_00322"/>
    </source>
</evidence>
<dbReference type="PANTHER" id="PTHR48444:SF1">
    <property type="entry name" value="DNA TOPOISOMERASE 6 SUBUNIT B"/>
    <property type="match status" value="1"/>
</dbReference>
<dbReference type="SUPFAM" id="SSF55874">
    <property type="entry name" value="ATPase domain of HSP90 chaperone/DNA topoisomerase II/histidine kinase"/>
    <property type="match status" value="1"/>
</dbReference>
<evidence type="ECO:0000259" key="9">
    <source>
        <dbReference type="SMART" id="SM00387"/>
    </source>
</evidence>
<dbReference type="InterPro" id="IPR005734">
    <property type="entry name" value="TopoVI_B"/>
</dbReference>
<dbReference type="InterPro" id="IPR003594">
    <property type="entry name" value="HATPase_dom"/>
</dbReference>
<dbReference type="PANTHER" id="PTHR48444">
    <property type="entry name" value="DNA TOPOISOMERASE 6 SUBUNIT B"/>
    <property type="match status" value="1"/>
</dbReference>
<dbReference type="NCBIfam" id="TIGR01052">
    <property type="entry name" value="top6b"/>
    <property type="match status" value="1"/>
</dbReference>
<dbReference type="PIRSF" id="PIRSF006553">
    <property type="entry name" value="TopoVI_B"/>
    <property type="match status" value="1"/>
</dbReference>
<evidence type="ECO:0000313" key="11">
    <source>
        <dbReference type="Proteomes" id="UP000006681"/>
    </source>
</evidence>
<dbReference type="Proteomes" id="UP000006681">
    <property type="component" value="Chromosome"/>
</dbReference>
<dbReference type="InterPro" id="IPR020568">
    <property type="entry name" value="Ribosomal_Su5_D2-typ_SF"/>
</dbReference>
<dbReference type="eggNOG" id="arCOG01165">
    <property type="taxonomic scope" value="Archaea"/>
</dbReference>
<keyword evidence="2 7" id="KW-0067">ATP-binding</keyword>
<feature type="domain" description="Histidine kinase/HSP90-like ATPase" evidence="9">
    <location>
        <begin position="29"/>
        <end position="148"/>
    </location>
</feature>
<dbReference type="GO" id="GO:0006260">
    <property type="term" value="P:DNA replication"/>
    <property type="evidence" value="ECO:0007669"/>
    <property type="project" value="UniProtKB-UniRule"/>
</dbReference>
<organism evidence="10 11">
    <name type="scientific">Vulcanisaeta distributa (strain DSM 14429 / JCM 11212 / NBRC 100878 / IC-017)</name>
    <dbReference type="NCBI Taxonomy" id="572478"/>
    <lineage>
        <taxon>Archaea</taxon>
        <taxon>Thermoproteota</taxon>
        <taxon>Thermoprotei</taxon>
        <taxon>Thermoproteales</taxon>
        <taxon>Thermoproteaceae</taxon>
        <taxon>Vulcanisaeta</taxon>
    </lineage>
</organism>
<reference evidence="10 11" key="1">
    <citation type="journal article" date="2010" name="Stand. Genomic Sci.">
        <title>Complete genome sequence of Vulcanisaeta distributa type strain (IC-017).</title>
        <authorList>
            <person name="Mavromatis K."/>
            <person name="Sikorski J."/>
            <person name="Pabst E."/>
            <person name="Teshima H."/>
            <person name="Lapidus A."/>
            <person name="Lucas S."/>
            <person name="Nolan M."/>
            <person name="Glavina Del Rio T."/>
            <person name="Cheng J.F."/>
            <person name="Bruce D."/>
            <person name="Goodwin L."/>
            <person name="Pitluck S."/>
            <person name="Liolios K."/>
            <person name="Ivanova N."/>
            <person name="Mikhailova N."/>
            <person name="Pati A."/>
            <person name="Chen A."/>
            <person name="Palaniappan K."/>
            <person name="Land M."/>
            <person name="Hauser L."/>
            <person name="Chang Y.J."/>
            <person name="Jeffries C.D."/>
            <person name="Rohde M."/>
            <person name="Spring S."/>
            <person name="Goker M."/>
            <person name="Wirth R."/>
            <person name="Woyke T."/>
            <person name="Bristow J."/>
            <person name="Eisen J.A."/>
            <person name="Markowitz V."/>
            <person name="Hugenholtz P."/>
            <person name="Klenk H.P."/>
            <person name="Kyrpides N.C."/>
        </authorList>
    </citation>
    <scope>NUCLEOTIDE SEQUENCE [LARGE SCALE GENOMIC DNA]</scope>
    <source>
        <strain evidence="11">DSM 14429 / JCM 11212 / NBRC 100878 / IC-017</strain>
    </source>
</reference>
<dbReference type="SUPFAM" id="SSF54211">
    <property type="entry name" value="Ribosomal protein S5 domain 2-like"/>
    <property type="match status" value="1"/>
</dbReference>
<keyword evidence="5 7" id="KW-0413">Isomerase</keyword>
<dbReference type="GO" id="GO:0003677">
    <property type="term" value="F:DNA binding"/>
    <property type="evidence" value="ECO:0007669"/>
    <property type="project" value="UniProtKB-UniRule"/>
</dbReference>
<dbReference type="RefSeq" id="WP_013336987.1">
    <property type="nucleotide sequence ID" value="NC_014537.1"/>
</dbReference>
<keyword evidence="4 7" id="KW-0238">DNA-binding</keyword>
<dbReference type="InterPro" id="IPR036890">
    <property type="entry name" value="HATPase_C_sf"/>
</dbReference>
<dbReference type="SUPFAM" id="SSF46946">
    <property type="entry name" value="S13-like H2TH domain"/>
    <property type="match status" value="1"/>
</dbReference>
<dbReference type="EMBL" id="CP002100">
    <property type="protein sequence ID" value="ADN51262.1"/>
    <property type="molecule type" value="Genomic_DNA"/>
</dbReference>
<feature type="binding site" evidence="7">
    <location>
        <begin position="108"/>
        <end position="115"/>
    </location>
    <ligand>
        <name>ATP</name>
        <dbReference type="ChEBI" id="CHEBI:30616"/>
    </ligand>
</feature>
<dbReference type="GO" id="GO:0006265">
    <property type="term" value="P:DNA topological change"/>
    <property type="evidence" value="ECO:0007669"/>
    <property type="project" value="UniProtKB-UniRule"/>
</dbReference>
<evidence type="ECO:0000256" key="3">
    <source>
        <dbReference type="ARBA" id="ARBA00023029"/>
    </source>
</evidence>
<evidence type="ECO:0000256" key="8">
    <source>
        <dbReference type="SAM" id="MobiDB-lite"/>
    </source>
</evidence>
<dbReference type="Pfam" id="PF09239">
    <property type="entry name" value="Topo-VIb_trans"/>
    <property type="match status" value="1"/>
</dbReference>
<dbReference type="HAMAP" id="MF_00322">
    <property type="entry name" value="Top6B"/>
    <property type="match status" value="1"/>
</dbReference>
<comment type="subunit">
    <text evidence="6 7">Homodimer. Heterotetramer of two Top6A and two Top6B chains.</text>
</comment>
<dbReference type="Gene3D" id="1.10.8.50">
    <property type="match status" value="1"/>
</dbReference>
<accession>E1QNH4</accession>
<dbReference type="CDD" id="cd00823">
    <property type="entry name" value="TopoIIB_Trans"/>
    <property type="match status" value="1"/>
</dbReference>
<feature type="region of interest" description="Disordered" evidence="8">
    <location>
        <begin position="519"/>
        <end position="539"/>
    </location>
</feature>
<dbReference type="InterPro" id="IPR010979">
    <property type="entry name" value="Ribosomal_uS13-like_H2TH"/>
</dbReference>
<evidence type="ECO:0000256" key="4">
    <source>
        <dbReference type="ARBA" id="ARBA00023125"/>
    </source>
</evidence>
<dbReference type="GeneID" id="9752837"/>
<dbReference type="FunFam" id="3.30.565.10:FF:000062">
    <property type="entry name" value="Type 2 DNA topoisomerase 6 subunit B"/>
    <property type="match status" value="1"/>
</dbReference>
<dbReference type="SMART" id="SM00387">
    <property type="entry name" value="HATPase_c"/>
    <property type="match status" value="1"/>
</dbReference>
<dbReference type="InterPro" id="IPR015320">
    <property type="entry name" value="TopoVI_B_transducer"/>
</dbReference>
<protein>
    <recommendedName>
        <fullName evidence="7">Type 2 DNA topoisomerase 6 subunit B</fullName>
        <ecNumber evidence="7">5.6.2.2</ecNumber>
    </recommendedName>
    <alternativeName>
        <fullName evidence="7">Type II DNA topoisomerase VI subunit B</fullName>
        <shortName evidence="7">TopoVI-B</shortName>
    </alternativeName>
</protein>
<reference evidence="11" key="2">
    <citation type="journal article" date="2010" name="Stand. Genomic Sci.">
        <title>Complete genome sequence of Vulcanisaeta distributa type strain (IC-017T).</title>
        <authorList>
            <person name="Mavromatis K."/>
            <person name="Sikorski J."/>
            <person name="Pabst E."/>
            <person name="Teshima H."/>
            <person name="Lapidus A."/>
            <person name="Lucas S."/>
            <person name="Nolan M."/>
            <person name="Glavina Del Rio T."/>
            <person name="Cheng J."/>
            <person name="Bruce D."/>
            <person name="Goodwin L."/>
            <person name="Pitluck S."/>
            <person name="Liolios K."/>
            <person name="Ivanova N."/>
            <person name="Mikhailova N."/>
            <person name="Pati A."/>
            <person name="Chen A."/>
            <person name="Palaniappan K."/>
            <person name="Land M."/>
            <person name="Hauser L."/>
            <person name="Chang Y."/>
            <person name="Jeffries C."/>
            <person name="Rohde M."/>
            <person name="Spring S."/>
            <person name="Goker M."/>
            <person name="Wirth R."/>
            <person name="Woyke T."/>
            <person name="Bristow J."/>
            <person name="Eisen J."/>
            <person name="Markowitz V."/>
            <person name="Hugenholtz P."/>
            <person name="Klenk H."/>
            <person name="Kyrpides N."/>
        </authorList>
    </citation>
    <scope>NUCLEOTIDE SEQUENCE [LARGE SCALE GENOMIC DNA]</scope>
    <source>
        <strain evidence="11">DSM 14429 / JCM 11212 / NBRC 100878 / IC-017</strain>
    </source>
</reference>
<dbReference type="Pfam" id="PF02518">
    <property type="entry name" value="HATPase_c"/>
    <property type="match status" value="1"/>
</dbReference>
<evidence type="ECO:0000256" key="5">
    <source>
        <dbReference type="ARBA" id="ARBA00023235"/>
    </source>
</evidence>
<feature type="binding site" evidence="7">
    <location>
        <position position="78"/>
    </location>
    <ligand>
        <name>ATP</name>
        <dbReference type="ChEBI" id="CHEBI:30616"/>
    </ligand>
</feature>
<dbReference type="GO" id="GO:0003918">
    <property type="term" value="F:DNA topoisomerase type II (double strand cut, ATP-hydrolyzing) activity"/>
    <property type="evidence" value="ECO:0007669"/>
    <property type="project" value="UniProtKB-UniRule"/>
</dbReference>